<organism evidence="9">
    <name type="scientific">Leptolyngbya laminosa</name>
    <name type="common">Phormidium laminosum</name>
    <dbReference type="NCBI Taxonomy" id="477181"/>
    <lineage>
        <taxon>Bacteria</taxon>
        <taxon>Bacillati</taxon>
        <taxon>Cyanobacteriota</taxon>
        <taxon>Cyanophyceae</taxon>
        <taxon>Leptolyngbyales</taxon>
        <taxon>Leptolyngbyaceae</taxon>
        <taxon>Leptolyngbya group</taxon>
        <taxon>Leptolyngbya</taxon>
    </lineage>
</organism>
<evidence type="ECO:0000256" key="8">
    <source>
        <dbReference type="ARBA" id="ARBA00024031"/>
    </source>
</evidence>
<evidence type="ECO:0000256" key="4">
    <source>
        <dbReference type="ARBA" id="ARBA00022519"/>
    </source>
</evidence>
<dbReference type="InterPro" id="IPR006311">
    <property type="entry name" value="TAT_signal"/>
</dbReference>
<dbReference type="PIR" id="S58738">
    <property type="entry name" value="S58738"/>
</dbReference>
<sequence>MSSLSRRKFIFTAGVTAGATILANGCSGGSSPSDTSSPAASAPLAPAPVAAADTPEVTTAKLGFICPDGLAPLIIAKEKGLFAKYGMPDVEVLKQASWAVTRDNLELGSGGGGIDGAHILTPMPYLMSAGTITKGNQKVPMNILARLNVNGQGICLANTYKDLKIGTDSSPLKEAFAKAKAEKGEIKAAVTFPGGTHDLWMRYWLSAGGIDPDKDISTIVVPPPQMVANIKVNNMETFCVGEPWPAQTVNQGLGYNAMTTGELWKDHPEKAFAMRADWVEQHPKAAKALLMAVQEAQIWCDDPANKEEMCQIVSGREWFKVPVEDILERSKGNFDLGVRQLENSPLLMKFWNDAASYPFKSHDLWFLTEDIRWGYLPADTDTKALVDAVNREDLWREAAKAIGQEAAIPASTSRGVETFFDGVKFDPENPSAYLSALKLKKV</sequence>
<dbReference type="GO" id="GO:0005886">
    <property type="term" value="C:plasma membrane"/>
    <property type="evidence" value="ECO:0007669"/>
    <property type="project" value="UniProtKB-SubCell"/>
</dbReference>
<accession>Q51880</accession>
<name>Q51880_LEPLM</name>
<dbReference type="InterPro" id="IPR044527">
    <property type="entry name" value="NrtA/CpmA_ABC-bd_dom"/>
</dbReference>
<keyword evidence="6" id="KW-0406">Ion transport</keyword>
<keyword evidence="5" id="KW-0732">Signal</keyword>
<keyword evidence="3" id="KW-1003">Cell membrane</keyword>
<evidence type="ECO:0000256" key="5">
    <source>
        <dbReference type="ARBA" id="ARBA00022729"/>
    </source>
</evidence>
<reference evidence="9" key="2">
    <citation type="journal article" date="1995" name="Plant Mol. Biol.">
        <title>Isolation, sequence and expression in Escherichia coli of the nitrite reductase gene from the filamentous, thermophilic cyanobacterium Phormidium laminosum.</title>
        <authorList>
            <person name="Merchan F."/>
            <person name="Prieto R."/>
            <person name="Kindle K.L."/>
            <person name="Llama M.J."/>
            <person name="Serra J.L."/>
            <person name="Fernandez E."/>
        </authorList>
    </citation>
    <scope>NUCLEOTIDE SEQUENCE</scope>
    <source>
        <strain evidence="9">OH-1-p-Cl1</strain>
    </source>
</reference>
<dbReference type="EMBL" id="Z19598">
    <property type="protein sequence ID" value="CAA79656.1"/>
    <property type="molecule type" value="Genomic_DNA"/>
</dbReference>
<dbReference type="CDD" id="cd13553">
    <property type="entry name" value="PBP2_NrtA_CpmA_like"/>
    <property type="match status" value="1"/>
</dbReference>
<keyword evidence="4" id="KW-0997">Cell inner membrane</keyword>
<evidence type="ECO:0000256" key="3">
    <source>
        <dbReference type="ARBA" id="ARBA00022475"/>
    </source>
</evidence>
<dbReference type="GO" id="GO:0006811">
    <property type="term" value="P:monoatomic ion transport"/>
    <property type="evidence" value="ECO:0007669"/>
    <property type="project" value="UniProtKB-KW"/>
</dbReference>
<dbReference type="PANTHER" id="PTHR30024">
    <property type="entry name" value="ALIPHATIC SULFONATES-BINDING PROTEIN-RELATED"/>
    <property type="match status" value="1"/>
</dbReference>
<evidence type="ECO:0000256" key="2">
    <source>
        <dbReference type="ARBA" id="ARBA00022448"/>
    </source>
</evidence>
<protein>
    <submittedName>
        <fullName evidence="9">Probable periplasmic protein</fullName>
    </submittedName>
</protein>
<dbReference type="AlphaFoldDB" id="Q51880"/>
<gene>
    <name evidence="9" type="primary">nrtA-Phl</name>
</gene>
<keyword evidence="7" id="KW-0472">Membrane</keyword>
<comment type="subcellular location">
    <subcellularLocation>
        <location evidence="1">Cell inner membrane</location>
    </subcellularLocation>
</comment>
<evidence type="ECO:0000256" key="6">
    <source>
        <dbReference type="ARBA" id="ARBA00023065"/>
    </source>
</evidence>
<keyword evidence="2" id="KW-0813">Transport</keyword>
<reference evidence="9" key="3">
    <citation type="journal article" date="1995" name="Plant Mol. Biol.">
        <title>Cloning and sequencing of the nitrate transport system from the thermophilic, filamentous cyanobacterium Phormidium laminosum: comparative analysis with the homologous system from Synechococcus sp. PCC 7942.</title>
        <authorList>
            <person name="Merchan F."/>
            <person name="Kindle K.L."/>
            <person name="Llama M.J."/>
            <person name="Serra J.L."/>
            <person name="Fernandez E."/>
        </authorList>
    </citation>
    <scope>NUCLEOTIDE SEQUENCE</scope>
    <source>
        <strain evidence="9">OH-1-p-Cl1</strain>
    </source>
</reference>
<dbReference type="SUPFAM" id="SSF53850">
    <property type="entry name" value="Periplasmic binding protein-like II"/>
    <property type="match status" value="1"/>
</dbReference>
<evidence type="ECO:0000256" key="7">
    <source>
        <dbReference type="ARBA" id="ARBA00023136"/>
    </source>
</evidence>
<dbReference type="PROSITE" id="PS51318">
    <property type="entry name" value="TAT"/>
    <property type="match status" value="1"/>
</dbReference>
<reference evidence="9" key="4">
    <citation type="submission" date="1996-01" db="EMBL/GenBank/DDBJ databases">
        <authorList>
            <person name="Fernandez E."/>
        </authorList>
    </citation>
    <scope>NUCLEOTIDE SEQUENCE</scope>
    <source>
        <strain evidence="9">OH-1-p-Cl1</strain>
    </source>
</reference>
<comment type="similarity">
    <text evidence="8">Belongs to the CmpA/NrtA family.</text>
</comment>
<evidence type="ECO:0000313" key="9">
    <source>
        <dbReference type="EMBL" id="CAA79656.1"/>
    </source>
</evidence>
<dbReference type="Pfam" id="PF13379">
    <property type="entry name" value="NMT1_2"/>
    <property type="match status" value="1"/>
</dbReference>
<reference evidence="9" key="1">
    <citation type="thesis" date="1993" institute="Biochemistry and Molecular Biology" country="University of Basque Country">
        <authorList>
            <person name="Merchan F."/>
        </authorList>
    </citation>
    <scope>NUCLEOTIDE SEQUENCE</scope>
    <source>
        <strain evidence="9">OH-1-p-Cl1</strain>
    </source>
</reference>
<dbReference type="Gene3D" id="3.40.190.10">
    <property type="entry name" value="Periplasmic binding protein-like II"/>
    <property type="match status" value="2"/>
</dbReference>
<dbReference type="PANTHER" id="PTHR30024:SF7">
    <property type="entry name" value="NITRATE_NITRITE BINDING PROTEIN NRTA"/>
    <property type="match status" value="1"/>
</dbReference>
<proteinExistence type="inferred from homology"/>
<evidence type="ECO:0000256" key="1">
    <source>
        <dbReference type="ARBA" id="ARBA00004533"/>
    </source>
</evidence>